<protein>
    <submittedName>
        <fullName evidence="1">Uncharacterized protein</fullName>
    </submittedName>
</protein>
<gene>
    <name evidence="1" type="ORF">HKI87_02g16350</name>
</gene>
<dbReference type="Proteomes" id="UP001472866">
    <property type="component" value="Chromosome 02"/>
</dbReference>
<dbReference type="AlphaFoldDB" id="A0AAX4P2H7"/>
<evidence type="ECO:0000313" key="1">
    <source>
        <dbReference type="EMBL" id="WZN60107.1"/>
    </source>
</evidence>
<proteinExistence type="predicted"/>
<organism evidence="1 2">
    <name type="scientific">Chloropicon roscoffensis</name>
    <dbReference type="NCBI Taxonomy" id="1461544"/>
    <lineage>
        <taxon>Eukaryota</taxon>
        <taxon>Viridiplantae</taxon>
        <taxon>Chlorophyta</taxon>
        <taxon>Chloropicophyceae</taxon>
        <taxon>Chloropicales</taxon>
        <taxon>Chloropicaceae</taxon>
        <taxon>Chloropicon</taxon>
    </lineage>
</organism>
<evidence type="ECO:0000313" key="2">
    <source>
        <dbReference type="Proteomes" id="UP001472866"/>
    </source>
</evidence>
<dbReference type="EMBL" id="CP151502">
    <property type="protein sequence ID" value="WZN60107.1"/>
    <property type="molecule type" value="Genomic_DNA"/>
</dbReference>
<keyword evidence="2" id="KW-1185">Reference proteome</keyword>
<reference evidence="1 2" key="1">
    <citation type="submission" date="2024-03" db="EMBL/GenBank/DDBJ databases">
        <title>Complete genome sequence of the green alga Chloropicon roscoffensis RCC1871.</title>
        <authorList>
            <person name="Lemieux C."/>
            <person name="Pombert J.-F."/>
            <person name="Otis C."/>
            <person name="Turmel M."/>
        </authorList>
    </citation>
    <scope>NUCLEOTIDE SEQUENCE [LARGE SCALE GENOMIC DNA]</scope>
    <source>
        <strain evidence="1 2">RCC1871</strain>
    </source>
</reference>
<sequence>MATTTTLLQGIGEVDDAEVEELKILAEVVSGRPPRPIKLRVFALRSAERTGKQVWAEQVLSPLAVEAGCEGEGERPSFTIFSSGWMRSAARVRDNLGHMRSLHKTVVDCTSRAEFLADRLPKLRLAVEHDYVKEGFAFDVASRGRESLLADEAENKCAVTLRVVELKVCEEVEGADLEEAAFPGKWLVELVATARGADYTQAVMDFEDFARKLSPIVKFADPSSVTKGNKRARQR</sequence>
<name>A0AAX4P2H7_9CHLO</name>
<accession>A0AAX4P2H7</accession>